<evidence type="ECO:0000256" key="2">
    <source>
        <dbReference type="ARBA" id="ARBA00023125"/>
    </source>
</evidence>
<dbReference type="InterPro" id="IPR035472">
    <property type="entry name" value="RpiR-like_SIS"/>
</dbReference>
<dbReference type="InterPro" id="IPR047640">
    <property type="entry name" value="RpiR-like"/>
</dbReference>
<reference evidence="6" key="1">
    <citation type="submission" date="2022-12" db="EMBL/GenBank/DDBJ databases">
        <title>Reference genome sequencing for broad-spectrum identification of bacterial and archaeal isolates by mass spectrometry.</title>
        <authorList>
            <person name="Sekiguchi Y."/>
            <person name="Tourlousse D.M."/>
        </authorList>
    </citation>
    <scope>NUCLEOTIDE SEQUENCE</scope>
    <source>
        <strain evidence="6">10succ1</strain>
    </source>
</reference>
<dbReference type="InterPro" id="IPR009057">
    <property type="entry name" value="Homeodomain-like_sf"/>
</dbReference>
<evidence type="ECO:0000256" key="3">
    <source>
        <dbReference type="ARBA" id="ARBA00023163"/>
    </source>
</evidence>
<dbReference type="AlphaFoldDB" id="A0A9W6LM61"/>
<keyword evidence="1" id="KW-0805">Transcription regulation</keyword>
<dbReference type="Pfam" id="PF01418">
    <property type="entry name" value="HTH_6"/>
    <property type="match status" value="1"/>
</dbReference>
<dbReference type="GO" id="GO:0003677">
    <property type="term" value="F:DNA binding"/>
    <property type="evidence" value="ECO:0007669"/>
    <property type="project" value="UniProtKB-KW"/>
</dbReference>
<dbReference type="SUPFAM" id="SSF46689">
    <property type="entry name" value="Homeodomain-like"/>
    <property type="match status" value="1"/>
</dbReference>
<dbReference type="Pfam" id="PF01380">
    <property type="entry name" value="SIS"/>
    <property type="match status" value="1"/>
</dbReference>
<sequence>MREELNKKIASSLSKMTEKEKQVAKFFLEELESISIYTVDQISERLNVSKATVVRTTKKIGFKGYLDFRREATSCFSEKLTTNKKIINTMDRIDSDPYLSIIQEDLNRLLEFRETWSNNLMEKVTASLNNANKIYLIGYGVSEALVIFMKFRLERFGKEVKVINKSGKYFASELMSLKKEDLIFVFGFHNPAKELTVALKYGRNIGATTLAMTNDYTSPLAEHAQYVIPAKRGDIETLNSLSLPMVLCHAITLGLLKKRRDEMYQMTGKLEEILNLF</sequence>
<proteinExistence type="predicted"/>
<name>A0A9W6LM61_9FUSO</name>
<dbReference type="GO" id="GO:1901135">
    <property type="term" value="P:carbohydrate derivative metabolic process"/>
    <property type="evidence" value="ECO:0007669"/>
    <property type="project" value="InterPro"/>
</dbReference>
<evidence type="ECO:0000256" key="1">
    <source>
        <dbReference type="ARBA" id="ARBA00023015"/>
    </source>
</evidence>
<dbReference type="SUPFAM" id="SSF53697">
    <property type="entry name" value="SIS domain"/>
    <property type="match status" value="1"/>
</dbReference>
<keyword evidence="6" id="KW-0808">Transferase</keyword>
<keyword evidence="3" id="KW-0804">Transcription</keyword>
<evidence type="ECO:0000259" key="5">
    <source>
        <dbReference type="PROSITE" id="PS51464"/>
    </source>
</evidence>
<gene>
    <name evidence="6" type="primary">rpiR</name>
    <name evidence="6" type="ORF">PM10SUCC1_08510</name>
</gene>
<evidence type="ECO:0000259" key="4">
    <source>
        <dbReference type="PROSITE" id="PS51071"/>
    </source>
</evidence>
<dbReference type="GO" id="GO:0003700">
    <property type="term" value="F:DNA-binding transcription factor activity"/>
    <property type="evidence" value="ECO:0007669"/>
    <property type="project" value="InterPro"/>
</dbReference>
<comment type="caution">
    <text evidence="6">The sequence shown here is derived from an EMBL/GenBank/DDBJ whole genome shotgun (WGS) entry which is preliminary data.</text>
</comment>
<dbReference type="PANTHER" id="PTHR30514">
    <property type="entry name" value="GLUCOKINASE"/>
    <property type="match status" value="1"/>
</dbReference>
<dbReference type="Gene3D" id="1.10.10.10">
    <property type="entry name" value="Winged helix-like DNA-binding domain superfamily/Winged helix DNA-binding domain"/>
    <property type="match status" value="1"/>
</dbReference>
<dbReference type="Gene3D" id="3.40.50.10490">
    <property type="entry name" value="Glucose-6-phosphate isomerase like protein, domain 1"/>
    <property type="match status" value="1"/>
</dbReference>
<dbReference type="GO" id="GO:0097367">
    <property type="term" value="F:carbohydrate derivative binding"/>
    <property type="evidence" value="ECO:0007669"/>
    <property type="project" value="InterPro"/>
</dbReference>
<dbReference type="PROSITE" id="PS51071">
    <property type="entry name" value="HTH_RPIR"/>
    <property type="match status" value="1"/>
</dbReference>
<dbReference type="InterPro" id="IPR000281">
    <property type="entry name" value="HTH_RpiR"/>
</dbReference>
<keyword evidence="6" id="KW-0418">Kinase</keyword>
<accession>A0A9W6LM61</accession>
<dbReference type="RefSeq" id="WP_281833718.1">
    <property type="nucleotide sequence ID" value="NZ_BSDY01000003.1"/>
</dbReference>
<feature type="domain" description="SIS" evidence="5">
    <location>
        <begin position="124"/>
        <end position="261"/>
    </location>
</feature>
<protein>
    <submittedName>
        <fullName evidence="6">N-acetylmannosamine kinase</fullName>
    </submittedName>
</protein>
<keyword evidence="7" id="KW-1185">Reference proteome</keyword>
<dbReference type="PANTHER" id="PTHR30514:SF18">
    <property type="entry name" value="RPIR-FAMILY TRANSCRIPTIONAL REGULATOR"/>
    <property type="match status" value="1"/>
</dbReference>
<evidence type="ECO:0000313" key="7">
    <source>
        <dbReference type="Proteomes" id="UP001144471"/>
    </source>
</evidence>
<organism evidence="6 7">
    <name type="scientific">Propionigenium maris DSM 9537</name>
    <dbReference type="NCBI Taxonomy" id="1123000"/>
    <lineage>
        <taxon>Bacteria</taxon>
        <taxon>Fusobacteriati</taxon>
        <taxon>Fusobacteriota</taxon>
        <taxon>Fusobacteriia</taxon>
        <taxon>Fusobacteriales</taxon>
        <taxon>Fusobacteriaceae</taxon>
        <taxon>Propionigenium</taxon>
    </lineage>
</organism>
<feature type="domain" description="HTH rpiR-type" evidence="4">
    <location>
        <begin position="3"/>
        <end position="79"/>
    </location>
</feature>
<dbReference type="EMBL" id="BSDY01000003">
    <property type="protein sequence ID" value="GLI55337.1"/>
    <property type="molecule type" value="Genomic_DNA"/>
</dbReference>
<dbReference type="InterPro" id="IPR036388">
    <property type="entry name" value="WH-like_DNA-bd_sf"/>
</dbReference>
<dbReference type="GO" id="GO:0016301">
    <property type="term" value="F:kinase activity"/>
    <property type="evidence" value="ECO:0007669"/>
    <property type="project" value="UniProtKB-KW"/>
</dbReference>
<evidence type="ECO:0000313" key="6">
    <source>
        <dbReference type="EMBL" id="GLI55337.1"/>
    </source>
</evidence>
<dbReference type="PROSITE" id="PS51464">
    <property type="entry name" value="SIS"/>
    <property type="match status" value="1"/>
</dbReference>
<dbReference type="CDD" id="cd05013">
    <property type="entry name" value="SIS_RpiR"/>
    <property type="match status" value="1"/>
</dbReference>
<dbReference type="Proteomes" id="UP001144471">
    <property type="component" value="Unassembled WGS sequence"/>
</dbReference>
<keyword evidence="2" id="KW-0238">DNA-binding</keyword>
<dbReference type="InterPro" id="IPR001347">
    <property type="entry name" value="SIS_dom"/>
</dbReference>
<dbReference type="InterPro" id="IPR046348">
    <property type="entry name" value="SIS_dom_sf"/>
</dbReference>